<accession>F4QK75</accession>
<reference evidence="2" key="1">
    <citation type="submission" date="2011-03" db="EMBL/GenBank/DDBJ databases">
        <title>Draft genome sequence of Brevundimonas diminuta.</title>
        <authorList>
            <person name="Brown P.J.B."/>
            <person name="Buechlein A."/>
            <person name="Hemmerich C."/>
            <person name="Brun Y.V."/>
        </authorList>
    </citation>
    <scope>NUCLEOTIDE SEQUENCE [LARGE SCALE GENOMIC DNA]</scope>
    <source>
        <strain evidence="2">C19</strain>
    </source>
</reference>
<dbReference type="Gene3D" id="1.10.150.20">
    <property type="entry name" value="5' to 3' exonuclease, C-terminal subdomain"/>
    <property type="match status" value="1"/>
</dbReference>
<sequence length="101" mass="11180">MPNLKARTDNPFAGLRNVGPATRKDLAVLKIDSLSQLADSDPDDLYRRLQIETGTAQDPCVWDVFAAAIHQAKTGEALNWWAFTPLRKARQAKGEFPGKCL</sequence>
<dbReference type="InterPro" id="IPR021725">
    <property type="entry name" value="Cdd1"/>
</dbReference>
<evidence type="ECO:0000313" key="2">
    <source>
        <dbReference type="Proteomes" id="UP000006512"/>
    </source>
</evidence>
<dbReference type="eggNOG" id="ENOG5032S6N">
    <property type="taxonomic scope" value="Bacteria"/>
</dbReference>
<dbReference type="AlphaFoldDB" id="F4QK75"/>
<dbReference type="EMBL" id="GL883077">
    <property type="protein sequence ID" value="EGF93253.1"/>
    <property type="molecule type" value="Genomic_DNA"/>
</dbReference>
<gene>
    <name evidence="1" type="ORF">ABI_16930</name>
</gene>
<protein>
    <submittedName>
        <fullName evidence="1">Mitomycin resistance protein</fullName>
    </submittedName>
</protein>
<name>F4QK75_9CAUL</name>
<dbReference type="Proteomes" id="UP000006512">
    <property type="component" value="Unassembled WGS sequence"/>
</dbReference>
<dbReference type="RefSeq" id="WP_006272448.1">
    <property type="nucleotide sequence ID" value="NZ_GL883077.1"/>
</dbReference>
<dbReference type="STRING" id="715226.ABI_16930"/>
<dbReference type="Pfam" id="PF11731">
    <property type="entry name" value="Cdd1"/>
    <property type="match status" value="1"/>
</dbReference>
<evidence type="ECO:0000313" key="1">
    <source>
        <dbReference type="EMBL" id="EGF93253.1"/>
    </source>
</evidence>
<keyword evidence="2" id="KW-1185">Reference proteome</keyword>
<dbReference type="OrthoDB" id="7173324at2"/>
<proteinExistence type="predicted"/>
<dbReference type="HOGENOM" id="CLU_160712_1_1_5"/>
<organism evidence="1 2">
    <name type="scientific">Asticcacaulis biprosthecium C19</name>
    <dbReference type="NCBI Taxonomy" id="715226"/>
    <lineage>
        <taxon>Bacteria</taxon>
        <taxon>Pseudomonadati</taxon>
        <taxon>Pseudomonadota</taxon>
        <taxon>Alphaproteobacteria</taxon>
        <taxon>Caulobacterales</taxon>
        <taxon>Caulobacteraceae</taxon>
        <taxon>Asticcacaulis</taxon>
    </lineage>
</organism>